<protein>
    <submittedName>
        <fullName evidence="1">Uncharacterized protein</fullName>
    </submittedName>
</protein>
<organism evidence="1">
    <name type="scientific">Thermosporothrix sp. COM3</name>
    <dbReference type="NCBI Taxonomy" id="2490863"/>
    <lineage>
        <taxon>Bacteria</taxon>
        <taxon>Bacillati</taxon>
        <taxon>Chloroflexota</taxon>
        <taxon>Ktedonobacteria</taxon>
        <taxon>Ktedonobacterales</taxon>
        <taxon>Thermosporotrichaceae</taxon>
        <taxon>Thermosporothrix</taxon>
    </lineage>
</organism>
<dbReference type="AlphaFoldDB" id="A0A455SKA6"/>
<dbReference type="EMBL" id="AP019376">
    <property type="protein sequence ID" value="BBH88166.1"/>
    <property type="molecule type" value="Genomic_DNA"/>
</dbReference>
<sequence>MENPAIGIIDGKEHALDLVPPDQTDAELTILDEVGEICFKEDVEKMAQCAMSVGRNVECGTYWTLCSISSESAEMTCWTPVLQSCMVAMMPSRSWVNESSCVLKRTLPPRSRAAASKIGSRASWVHWLPVTGLK</sequence>
<proteinExistence type="predicted"/>
<reference evidence="1" key="1">
    <citation type="submission" date="2018-12" db="EMBL/GenBank/DDBJ databases">
        <title>Novel natural products biosynthetic potential of the class Ktedonobacteria.</title>
        <authorList>
            <person name="Zheng Y."/>
            <person name="Saitou A."/>
            <person name="Wang C.M."/>
            <person name="Toyoda A."/>
            <person name="Minakuchi Y."/>
            <person name="Sekiguchi Y."/>
            <person name="Ueda K."/>
            <person name="Takano H."/>
            <person name="Sakai Y."/>
            <person name="Yokota A."/>
            <person name="Yabe S."/>
        </authorList>
    </citation>
    <scope>NUCLEOTIDE SEQUENCE</scope>
    <source>
        <strain evidence="1">COM3</strain>
    </source>
</reference>
<name>A0A455SKA6_9CHLR</name>
<accession>A0A455SKA6</accession>
<gene>
    <name evidence="1" type="ORF">KTC_29170</name>
</gene>
<evidence type="ECO:0000313" key="1">
    <source>
        <dbReference type="EMBL" id="BBH88166.1"/>
    </source>
</evidence>